<name>A0A2M6WQ04_9BACT</name>
<evidence type="ECO:0000313" key="2">
    <source>
        <dbReference type="Proteomes" id="UP000228964"/>
    </source>
</evidence>
<dbReference type="AlphaFoldDB" id="A0A2M6WQ04"/>
<reference evidence="2" key="1">
    <citation type="submission" date="2017-09" db="EMBL/GenBank/DDBJ databases">
        <title>Depth-based differentiation of microbial function through sediment-hosted aquifers and enrichment of novel symbionts in the deep terrestrial subsurface.</title>
        <authorList>
            <person name="Probst A.J."/>
            <person name="Ladd B."/>
            <person name="Jarett J.K."/>
            <person name="Geller-Mcgrath D.E."/>
            <person name="Sieber C.M.K."/>
            <person name="Emerson J.B."/>
            <person name="Anantharaman K."/>
            <person name="Thomas B.C."/>
            <person name="Malmstrom R."/>
            <person name="Stieglmeier M."/>
            <person name="Klingl A."/>
            <person name="Woyke T."/>
            <person name="Ryan C.M."/>
            <person name="Banfield J.F."/>
        </authorList>
    </citation>
    <scope>NUCLEOTIDE SEQUENCE [LARGE SCALE GENOMIC DNA]</scope>
</reference>
<protein>
    <submittedName>
        <fullName evidence="1">Uncharacterized protein</fullName>
    </submittedName>
</protein>
<organism evidence="1 2">
    <name type="scientific">Candidatus Falkowbacteria bacterium CG10_big_fil_rev_8_21_14_0_10_38_22</name>
    <dbReference type="NCBI Taxonomy" id="1974564"/>
    <lineage>
        <taxon>Bacteria</taxon>
        <taxon>Candidatus Falkowiibacteriota</taxon>
    </lineage>
</organism>
<sequence>MESIVETGIYPEKYALILEKLVNTAVICKVHPDNGPITIKLSPAHKCYYKLYKRITPKSFAWRLVCRIYCFIFKHENLARLQESIDKVEKIKNESI</sequence>
<gene>
    <name evidence="1" type="ORF">COT96_02565</name>
</gene>
<proteinExistence type="predicted"/>
<accession>A0A2M6WQ04</accession>
<dbReference type="EMBL" id="PFAO01000063">
    <property type="protein sequence ID" value="PIT94863.1"/>
    <property type="molecule type" value="Genomic_DNA"/>
</dbReference>
<evidence type="ECO:0000313" key="1">
    <source>
        <dbReference type="EMBL" id="PIT94863.1"/>
    </source>
</evidence>
<dbReference type="Proteomes" id="UP000228964">
    <property type="component" value="Unassembled WGS sequence"/>
</dbReference>
<comment type="caution">
    <text evidence="1">The sequence shown here is derived from an EMBL/GenBank/DDBJ whole genome shotgun (WGS) entry which is preliminary data.</text>
</comment>